<organism evidence="4 5">
    <name type="scientific">Komarekiella delphini-convector SJRDD-AB1</name>
    <dbReference type="NCBI Taxonomy" id="2593771"/>
    <lineage>
        <taxon>Bacteria</taxon>
        <taxon>Bacillati</taxon>
        <taxon>Cyanobacteriota</taxon>
        <taxon>Cyanophyceae</taxon>
        <taxon>Nostocales</taxon>
        <taxon>Nostocaceae</taxon>
        <taxon>Komarekiella</taxon>
        <taxon>Komarekiella delphini-convector</taxon>
    </lineage>
</organism>
<dbReference type="GO" id="GO:0016702">
    <property type="term" value="F:oxidoreductase activity, acting on single donors with incorporation of molecular oxygen, incorporation of two atoms of oxygen"/>
    <property type="evidence" value="ECO:0007669"/>
    <property type="project" value="InterPro"/>
</dbReference>
<dbReference type="Gene3D" id="1.20.245.10">
    <property type="entry name" value="Lipoxygenase-1, Domain 5"/>
    <property type="match status" value="1"/>
</dbReference>
<dbReference type="PROSITE" id="PS51393">
    <property type="entry name" value="LIPOXYGENASE_3"/>
    <property type="match status" value="1"/>
</dbReference>
<reference evidence="4" key="1">
    <citation type="submission" date="2019-07" db="EMBL/GenBank/DDBJ databases">
        <title>Toxilogical consequences of a new and cryptic species of cyanobacteria (Komarekiella delphini-convector) recovered from the epidermis of a bottlenose dolphin and 1500 ft. in the air.</title>
        <authorList>
            <person name="Brown A.O."/>
            <person name="Dvorak P."/>
            <person name="Villanueva C.D."/>
            <person name="Foss A.J."/>
            <person name="Garvey A.D."/>
            <person name="Gibson Q.A."/>
            <person name="Johansen J.R."/>
            <person name="Casamatta D.A."/>
        </authorList>
    </citation>
    <scope>NUCLEOTIDE SEQUENCE</scope>
    <source>
        <strain evidence="4">SJRDD-AB1</strain>
    </source>
</reference>
<proteinExistence type="predicted"/>
<accession>A0AA40SVN6</accession>
<keyword evidence="2" id="KW-0560">Oxidoreductase</keyword>
<sequence length="549" mass="62201">MNTIKPLSPQTAQETRQFVPDRDQYKFDHDILAPLATLHPVIPPFPVPPGYPRVPQSSTLSPTYVFTRSSLPNTLDPFDGLQAFDDFFPTQGKPEVSKIYQSDRSFAEQRLAGVNPMVLRRIMQITPHSSVTKEELKAACPNLRLDNALANGNIYVADYSGLSFVQGGTFKGQKKYLPTPIAFFYFDETKKELIPIAIQVQPKRGGAIFTPQDKPLDWLVAKMCVQVADANHHEMSSHLCWTHFVMEPFAISTPRQLAINHPVHLLLAPHLRFLLAINDQGRQLLINPYIEGQVGGHVDRIMAGTLEESYGIVKKAYSEWSLDKFAFPQEIKSRGLEDVKKLPNFPYRDDGMLLWNAINKFVSDYLKYCYPTAADIQGDKELQAWAKELTSPDGGRVKGMPSAIATVEQLIEIVTNVIFTCGPQHAAVNYSQFDYMAYIPNMPQAAYVSITGKGMITDEKALMKFLPPKDQAEAQIKIVSYLSFYRHDRLGYYDEVFNLTFRGTPVKMMVQEFQQELNEIEQRIDAMNRQRFVPYPYLKPSLVPNSFSA</sequence>
<feature type="domain" description="Lipoxygenase" evidence="3">
    <location>
        <begin position="1"/>
        <end position="549"/>
    </location>
</feature>
<gene>
    <name evidence="4" type="ORF">FNW02_09935</name>
</gene>
<dbReference type="Gene3D" id="3.10.450.60">
    <property type="match status" value="1"/>
</dbReference>
<dbReference type="Pfam" id="PF00305">
    <property type="entry name" value="Lipoxygenase"/>
    <property type="match status" value="1"/>
</dbReference>
<evidence type="ECO:0000259" key="3">
    <source>
        <dbReference type="PROSITE" id="PS51393"/>
    </source>
</evidence>
<evidence type="ECO:0000256" key="1">
    <source>
        <dbReference type="ARBA" id="ARBA00022723"/>
    </source>
</evidence>
<comment type="caution">
    <text evidence="4">The sequence shown here is derived from an EMBL/GenBank/DDBJ whole genome shotgun (WGS) entry which is preliminary data.</text>
</comment>
<protein>
    <submittedName>
        <fullName evidence="4">Lipoxygenase</fullName>
    </submittedName>
</protein>
<name>A0AA40SVN6_9NOST</name>
<dbReference type="PRINTS" id="PR00087">
    <property type="entry name" value="LIPOXYGENASE"/>
</dbReference>
<evidence type="ECO:0000313" key="4">
    <source>
        <dbReference type="EMBL" id="MBD6616143.1"/>
    </source>
</evidence>
<dbReference type="GO" id="GO:0034440">
    <property type="term" value="P:lipid oxidation"/>
    <property type="evidence" value="ECO:0007669"/>
    <property type="project" value="InterPro"/>
</dbReference>
<dbReference type="SUPFAM" id="SSF48484">
    <property type="entry name" value="Lipoxigenase"/>
    <property type="match status" value="1"/>
</dbReference>
<evidence type="ECO:0000256" key="2">
    <source>
        <dbReference type="ARBA" id="ARBA00023002"/>
    </source>
</evidence>
<dbReference type="Proteomes" id="UP001165986">
    <property type="component" value="Unassembled WGS sequence"/>
</dbReference>
<dbReference type="AlphaFoldDB" id="A0AA40SVN6"/>
<dbReference type="EMBL" id="VJXY01000008">
    <property type="protein sequence ID" value="MBD6616143.1"/>
    <property type="molecule type" value="Genomic_DNA"/>
</dbReference>
<dbReference type="PANTHER" id="PTHR11771">
    <property type="entry name" value="LIPOXYGENASE"/>
    <property type="match status" value="1"/>
</dbReference>
<dbReference type="GO" id="GO:0046872">
    <property type="term" value="F:metal ion binding"/>
    <property type="evidence" value="ECO:0007669"/>
    <property type="project" value="UniProtKB-KW"/>
</dbReference>
<dbReference type="InterPro" id="IPR000907">
    <property type="entry name" value="LipOase"/>
</dbReference>
<dbReference type="InterPro" id="IPR036226">
    <property type="entry name" value="LipOase_C_sf"/>
</dbReference>
<keyword evidence="5" id="KW-1185">Reference proteome</keyword>
<dbReference type="RefSeq" id="WP_191757380.1">
    <property type="nucleotide sequence ID" value="NZ_VJXY01000008.1"/>
</dbReference>
<evidence type="ECO:0000313" key="5">
    <source>
        <dbReference type="Proteomes" id="UP001165986"/>
    </source>
</evidence>
<dbReference type="InterPro" id="IPR013819">
    <property type="entry name" value="LipOase_C"/>
</dbReference>
<keyword evidence="1" id="KW-0479">Metal-binding</keyword>